<dbReference type="SUPFAM" id="SSF110849">
    <property type="entry name" value="ParB/Sulfiredoxin"/>
    <property type="match status" value="1"/>
</dbReference>
<reference evidence="2 3" key="1">
    <citation type="journal article" name="Sci. Rep.">
        <title>Genome-scale phylogenetic analyses confirm Olpidium as the closest living zoosporic fungus to the non-flagellated, terrestrial fungi.</title>
        <authorList>
            <person name="Chang Y."/>
            <person name="Rochon D."/>
            <person name="Sekimoto S."/>
            <person name="Wang Y."/>
            <person name="Chovatia M."/>
            <person name="Sandor L."/>
            <person name="Salamov A."/>
            <person name="Grigoriev I.V."/>
            <person name="Stajich J.E."/>
            <person name="Spatafora J.W."/>
        </authorList>
    </citation>
    <scope>NUCLEOTIDE SEQUENCE [LARGE SCALE GENOMIC DNA]</scope>
    <source>
        <strain evidence="2">S191</strain>
    </source>
</reference>
<name>A0A8H7ZNC5_9FUNG</name>
<proteinExistence type="predicted"/>
<accession>A0A8H7ZNC5</accession>
<dbReference type="EMBL" id="JAEFCI010011387">
    <property type="protein sequence ID" value="KAG5456658.1"/>
    <property type="molecule type" value="Genomic_DNA"/>
</dbReference>
<evidence type="ECO:0008006" key="4">
    <source>
        <dbReference type="Google" id="ProtNLM"/>
    </source>
</evidence>
<dbReference type="AlphaFoldDB" id="A0A8H7ZNC5"/>
<sequence length="219" mass="24795">WATGSTRRRLLAALLLLLLRLLLVRLRLLHLLLRRARAAGRRSGRGPGEEEEEEEEEEEDTPRSITHREPEEIGTIGPRIAFVNPATLLPHEDADPERVRRLADHLRDVPPSTQIPLPVTTSTFPRVILDGHHRVAACVALGIALVPVWEVDERHEDADWENCHVRVYRRDDGSRCRLVDVVGAARRGKVDWGVKGPRHVAVTWLKGKKELDLETVAPR</sequence>
<comment type="caution">
    <text evidence="2">The sequence shown here is derived from an EMBL/GenBank/DDBJ whole genome shotgun (WGS) entry which is preliminary data.</text>
</comment>
<dbReference type="OrthoDB" id="2136948at2759"/>
<dbReference type="Proteomes" id="UP000673691">
    <property type="component" value="Unassembled WGS sequence"/>
</dbReference>
<dbReference type="Gene3D" id="3.90.1530.10">
    <property type="entry name" value="Conserved hypothetical protein from pyrococcus furiosus pfu- 392566-001, ParB domain"/>
    <property type="match status" value="1"/>
</dbReference>
<evidence type="ECO:0000256" key="1">
    <source>
        <dbReference type="SAM" id="MobiDB-lite"/>
    </source>
</evidence>
<evidence type="ECO:0000313" key="2">
    <source>
        <dbReference type="EMBL" id="KAG5456658.1"/>
    </source>
</evidence>
<gene>
    <name evidence="2" type="ORF">BJ554DRAFT_3542</name>
</gene>
<evidence type="ECO:0000313" key="3">
    <source>
        <dbReference type="Proteomes" id="UP000673691"/>
    </source>
</evidence>
<organism evidence="2 3">
    <name type="scientific">Olpidium bornovanus</name>
    <dbReference type="NCBI Taxonomy" id="278681"/>
    <lineage>
        <taxon>Eukaryota</taxon>
        <taxon>Fungi</taxon>
        <taxon>Fungi incertae sedis</taxon>
        <taxon>Olpidiomycota</taxon>
        <taxon>Olpidiomycotina</taxon>
        <taxon>Olpidiomycetes</taxon>
        <taxon>Olpidiales</taxon>
        <taxon>Olpidiaceae</taxon>
        <taxon>Olpidium</taxon>
    </lineage>
</organism>
<feature type="compositionally biased region" description="Acidic residues" evidence="1">
    <location>
        <begin position="49"/>
        <end position="60"/>
    </location>
</feature>
<dbReference type="InterPro" id="IPR036086">
    <property type="entry name" value="ParB/Sulfiredoxin_sf"/>
</dbReference>
<feature type="non-terminal residue" evidence="2">
    <location>
        <position position="1"/>
    </location>
</feature>
<feature type="region of interest" description="Disordered" evidence="1">
    <location>
        <begin position="40"/>
        <end position="70"/>
    </location>
</feature>
<protein>
    <recommendedName>
        <fullName evidence="4">ParB/Sulfiredoxin domain-containing protein</fullName>
    </recommendedName>
</protein>
<keyword evidence="3" id="KW-1185">Reference proteome</keyword>